<protein>
    <recommendedName>
        <fullName evidence="3">Secreted protein</fullName>
    </recommendedName>
</protein>
<evidence type="ECO:0000313" key="2">
    <source>
        <dbReference type="Proteomes" id="UP001253851"/>
    </source>
</evidence>
<dbReference type="RefSeq" id="WP_311957247.1">
    <property type="nucleotide sequence ID" value="NZ_JARQDZ010000002.1"/>
</dbReference>
<gene>
    <name evidence="1" type="ORF">P7I34_06695</name>
</gene>
<proteinExistence type="predicted"/>
<organism evidence="1 2">
    <name type="scientific">Enterococcus casseliflavus</name>
    <name type="common">Enterococcus flavescens</name>
    <dbReference type="NCBI Taxonomy" id="37734"/>
    <lineage>
        <taxon>Bacteria</taxon>
        <taxon>Bacillati</taxon>
        <taxon>Bacillota</taxon>
        <taxon>Bacilli</taxon>
        <taxon>Lactobacillales</taxon>
        <taxon>Enterococcaceae</taxon>
        <taxon>Enterococcus</taxon>
    </lineage>
</organism>
<comment type="caution">
    <text evidence="1">The sequence shown here is derived from an EMBL/GenBank/DDBJ whole genome shotgun (WGS) entry which is preliminary data.</text>
</comment>
<name>A0ABD5FJJ6_ENTCA</name>
<sequence>MLLTRTQNSFWLRFLIHQSKGRYFGVSLFRWLEITCQTASAVLADNAVAVIPLLGHYARCSRLVLFIICSVRLAPPSRSDS</sequence>
<evidence type="ECO:0000313" key="1">
    <source>
        <dbReference type="EMBL" id="MDT2982344.1"/>
    </source>
</evidence>
<evidence type="ECO:0008006" key="3">
    <source>
        <dbReference type="Google" id="ProtNLM"/>
    </source>
</evidence>
<dbReference type="AlphaFoldDB" id="A0ABD5FJJ6"/>
<dbReference type="Proteomes" id="UP001253851">
    <property type="component" value="Unassembled WGS sequence"/>
</dbReference>
<dbReference type="EMBL" id="JARQDZ010000002">
    <property type="protein sequence ID" value="MDT2982344.1"/>
    <property type="molecule type" value="Genomic_DNA"/>
</dbReference>
<reference evidence="1 2" key="1">
    <citation type="submission" date="2023-03" db="EMBL/GenBank/DDBJ databases">
        <authorList>
            <person name="Shen W."/>
            <person name="Cai J."/>
        </authorList>
    </citation>
    <scope>NUCLEOTIDE SEQUENCE [LARGE SCALE GENOMIC DNA]</scope>
    <source>
        <strain evidence="1 2">B516</strain>
    </source>
</reference>
<accession>A0ABD5FJJ6</accession>